<evidence type="ECO:0000313" key="2">
    <source>
        <dbReference type="Proteomes" id="UP001146351"/>
    </source>
</evidence>
<dbReference type="OrthoDB" id="2906425at2759"/>
<sequence length="139" mass="16021">MAKKRANDESDVPTQGNSKAVRFNAHTLKKLQAAIDDDPEIDLTTRMPIDYSSRLPGMRSVVDGCPAKIFEILFVPLIHLKYFIRFLTRFQSYSKTCPKLRSLHLMDIPNGYVNFSEAVRSFGKPRLLVRKWYSSVRQI</sequence>
<reference evidence="1" key="1">
    <citation type="submission" date="2022-11" db="EMBL/GenBank/DDBJ databases">
        <authorList>
            <person name="Petersen C."/>
        </authorList>
    </citation>
    <scope>NUCLEOTIDE SEQUENCE</scope>
    <source>
        <strain evidence="1">IBT 21917</strain>
    </source>
</reference>
<organism evidence="1 2">
    <name type="scientific">Penicillium capsulatum</name>
    <dbReference type="NCBI Taxonomy" id="69766"/>
    <lineage>
        <taxon>Eukaryota</taxon>
        <taxon>Fungi</taxon>
        <taxon>Dikarya</taxon>
        <taxon>Ascomycota</taxon>
        <taxon>Pezizomycotina</taxon>
        <taxon>Eurotiomycetes</taxon>
        <taxon>Eurotiomycetidae</taxon>
        <taxon>Eurotiales</taxon>
        <taxon>Aspergillaceae</taxon>
        <taxon>Penicillium</taxon>
    </lineage>
</organism>
<name>A0A9W9HMZ9_9EURO</name>
<keyword evidence="2" id="KW-1185">Reference proteome</keyword>
<reference evidence="1" key="2">
    <citation type="journal article" date="2023" name="IMA Fungus">
        <title>Comparative genomic study of the Penicillium genus elucidates a diverse pangenome and 15 lateral gene transfer events.</title>
        <authorList>
            <person name="Petersen C."/>
            <person name="Sorensen T."/>
            <person name="Nielsen M.R."/>
            <person name="Sondergaard T.E."/>
            <person name="Sorensen J.L."/>
            <person name="Fitzpatrick D.A."/>
            <person name="Frisvad J.C."/>
            <person name="Nielsen K.L."/>
        </authorList>
    </citation>
    <scope>NUCLEOTIDE SEQUENCE</scope>
    <source>
        <strain evidence="1">IBT 21917</strain>
    </source>
</reference>
<accession>A0A9W9HMZ9</accession>
<dbReference type="AlphaFoldDB" id="A0A9W9HMZ9"/>
<evidence type="ECO:0000313" key="1">
    <source>
        <dbReference type="EMBL" id="KAJ5151909.1"/>
    </source>
</evidence>
<protein>
    <submittedName>
        <fullName evidence="1">Uncharacterized protein</fullName>
    </submittedName>
</protein>
<proteinExistence type="predicted"/>
<dbReference type="EMBL" id="JAPQKO010000008">
    <property type="protein sequence ID" value="KAJ5151909.1"/>
    <property type="molecule type" value="Genomic_DNA"/>
</dbReference>
<gene>
    <name evidence="1" type="ORF">N7492_010204</name>
</gene>
<dbReference type="Proteomes" id="UP001146351">
    <property type="component" value="Unassembled WGS sequence"/>
</dbReference>
<comment type="caution">
    <text evidence="1">The sequence shown here is derived from an EMBL/GenBank/DDBJ whole genome shotgun (WGS) entry which is preliminary data.</text>
</comment>